<sequence length="451" mass="51408">MGLGLLSSYAEYLSNPISSDDGWYDLDCGIPDLGAQALALEQWLHFCDRLPVEGPSNDYQAPSEWNSMDVTSDAQVSDDASPTGWRMLFRSWGVDDPPWDVDLDIAHTVSLFELHQAVYPLGGFGGVPGAQGWQMVWSALWVKSDGRHFELSPSKPHPYPPFATLQAAERIARVYELRLQMFDHLFTQHMRMVALDAYHSFSDREQDTELTDMHPDFVRVLAVCAEERPWEMHLQGWHPFLGALVRRHEEALLEMRARLASELWVTGSLRCVFCDTDPYVDLFPGGRANTKEAPANARLEWCEVAGTSLLGLRKILTGPKMSKDREAAYRRRVNQLECEFRIRLEELRAAYIDCEPQKLSPRLHTDLESDPVQYHELLGQVMELGDTIFKMLPKFRCAREVKTGKINDFCQILAALEYQRSLLNDSNKDPVLTMSTLGKLKREWASMRSSP</sequence>
<gene>
    <name evidence="1" type="ORF">K488DRAFT_89227</name>
</gene>
<protein>
    <submittedName>
        <fullName evidence="1">Uncharacterized protein</fullName>
    </submittedName>
</protein>
<reference evidence="1" key="2">
    <citation type="journal article" date="2022" name="New Phytol.">
        <title>Evolutionary transition to the ectomycorrhizal habit in the genomes of a hyperdiverse lineage of mushroom-forming fungi.</title>
        <authorList>
            <person name="Looney B."/>
            <person name="Miyauchi S."/>
            <person name="Morin E."/>
            <person name="Drula E."/>
            <person name="Courty P.E."/>
            <person name="Kohler A."/>
            <person name="Kuo A."/>
            <person name="LaButti K."/>
            <person name="Pangilinan J."/>
            <person name="Lipzen A."/>
            <person name="Riley R."/>
            <person name="Andreopoulos W."/>
            <person name="He G."/>
            <person name="Johnson J."/>
            <person name="Nolan M."/>
            <person name="Tritt A."/>
            <person name="Barry K.W."/>
            <person name="Grigoriev I.V."/>
            <person name="Nagy L.G."/>
            <person name="Hibbett D."/>
            <person name="Henrissat B."/>
            <person name="Matheny P.B."/>
            <person name="Labbe J."/>
            <person name="Martin F.M."/>
        </authorList>
    </citation>
    <scope>NUCLEOTIDE SEQUENCE</scope>
    <source>
        <strain evidence="1">EC-137</strain>
    </source>
</reference>
<dbReference type="Proteomes" id="UP000814128">
    <property type="component" value="Unassembled WGS sequence"/>
</dbReference>
<evidence type="ECO:0000313" key="2">
    <source>
        <dbReference type="Proteomes" id="UP000814128"/>
    </source>
</evidence>
<dbReference type="EMBL" id="MU273710">
    <property type="protein sequence ID" value="KAI0028962.1"/>
    <property type="molecule type" value="Genomic_DNA"/>
</dbReference>
<organism evidence="1 2">
    <name type="scientific">Vararia minispora EC-137</name>
    <dbReference type="NCBI Taxonomy" id="1314806"/>
    <lineage>
        <taxon>Eukaryota</taxon>
        <taxon>Fungi</taxon>
        <taxon>Dikarya</taxon>
        <taxon>Basidiomycota</taxon>
        <taxon>Agaricomycotina</taxon>
        <taxon>Agaricomycetes</taxon>
        <taxon>Russulales</taxon>
        <taxon>Lachnocladiaceae</taxon>
        <taxon>Vararia</taxon>
    </lineage>
</organism>
<name>A0ACB8QB54_9AGAM</name>
<reference evidence="1" key="1">
    <citation type="submission" date="2021-02" db="EMBL/GenBank/DDBJ databases">
        <authorList>
            <consortium name="DOE Joint Genome Institute"/>
            <person name="Ahrendt S."/>
            <person name="Looney B.P."/>
            <person name="Miyauchi S."/>
            <person name="Morin E."/>
            <person name="Drula E."/>
            <person name="Courty P.E."/>
            <person name="Chicoki N."/>
            <person name="Fauchery L."/>
            <person name="Kohler A."/>
            <person name="Kuo A."/>
            <person name="Labutti K."/>
            <person name="Pangilinan J."/>
            <person name="Lipzen A."/>
            <person name="Riley R."/>
            <person name="Andreopoulos W."/>
            <person name="He G."/>
            <person name="Johnson J."/>
            <person name="Barry K.W."/>
            <person name="Grigoriev I.V."/>
            <person name="Nagy L."/>
            <person name="Hibbett D."/>
            <person name="Henrissat B."/>
            <person name="Matheny P.B."/>
            <person name="Labbe J."/>
            <person name="Martin F."/>
        </authorList>
    </citation>
    <scope>NUCLEOTIDE SEQUENCE</scope>
    <source>
        <strain evidence="1">EC-137</strain>
    </source>
</reference>
<keyword evidence="2" id="KW-1185">Reference proteome</keyword>
<accession>A0ACB8QB54</accession>
<proteinExistence type="predicted"/>
<evidence type="ECO:0000313" key="1">
    <source>
        <dbReference type="EMBL" id="KAI0028962.1"/>
    </source>
</evidence>
<comment type="caution">
    <text evidence="1">The sequence shown here is derived from an EMBL/GenBank/DDBJ whole genome shotgun (WGS) entry which is preliminary data.</text>
</comment>